<dbReference type="AlphaFoldDB" id="A0A510JD25"/>
<evidence type="ECO:0000259" key="1">
    <source>
        <dbReference type="PROSITE" id="PS50902"/>
    </source>
</evidence>
<proteinExistence type="predicted"/>
<reference evidence="2 3" key="1">
    <citation type="submission" date="2019-07" db="EMBL/GenBank/DDBJ databases">
        <title>Complete Genome Sequence of Leptotrichia goodfellowii Strain JCM 16774.</title>
        <authorList>
            <person name="Watanabe S."/>
            <person name="Cui L."/>
        </authorList>
    </citation>
    <scope>NUCLEOTIDE SEQUENCE [LARGE SCALE GENOMIC DNA]</scope>
    <source>
        <strain evidence="2 3">JCM16774</strain>
    </source>
</reference>
<dbReference type="OrthoDB" id="9790745at2"/>
<dbReference type="EMBL" id="AP019822">
    <property type="protein sequence ID" value="BBM37134.1"/>
    <property type="molecule type" value="Genomic_DNA"/>
</dbReference>
<dbReference type="KEGG" id="lgo:JCM16774_2093"/>
<protein>
    <submittedName>
        <fullName evidence="2">Putative flavodoxin</fullName>
    </submittedName>
</protein>
<dbReference type="Proteomes" id="UP000321606">
    <property type="component" value="Chromosome"/>
</dbReference>
<dbReference type="PROSITE" id="PS50902">
    <property type="entry name" value="FLAVODOXIN_LIKE"/>
    <property type="match status" value="1"/>
</dbReference>
<accession>A0A510JD25</accession>
<dbReference type="PANTHER" id="PTHR43717:SF1">
    <property type="entry name" value="ANAEROBIC NITRIC OXIDE REDUCTASE FLAVORUBREDOXIN"/>
    <property type="match status" value="1"/>
</dbReference>
<organism evidence="2 3">
    <name type="scientific">Pseudoleptotrichia goodfellowii</name>
    <dbReference type="NCBI Taxonomy" id="157692"/>
    <lineage>
        <taxon>Bacteria</taxon>
        <taxon>Fusobacteriati</taxon>
        <taxon>Fusobacteriota</taxon>
        <taxon>Fusobacteriia</taxon>
        <taxon>Fusobacteriales</taxon>
        <taxon>Leptotrichiaceae</taxon>
        <taxon>Pseudoleptotrichia</taxon>
    </lineage>
</organism>
<dbReference type="InterPro" id="IPR029039">
    <property type="entry name" value="Flavoprotein-like_sf"/>
</dbReference>
<sequence>MAKLNIIYFSTSGNTEQMCIYLEQGAKSVGVGAEMISVDAADESSADADFIAFGSPATGSEEVAPEIMEYIESVKDKLKGRKVGIFGSYDWGGGEWLSIWIDDLAKKGIFVVGKGCMVNLAPDDDEKIEACKEYGKAVVSQ</sequence>
<feature type="domain" description="Flavodoxin-like" evidence="1">
    <location>
        <begin position="4"/>
        <end position="139"/>
    </location>
</feature>
<dbReference type="GO" id="GO:0010181">
    <property type="term" value="F:FMN binding"/>
    <property type="evidence" value="ECO:0007669"/>
    <property type="project" value="InterPro"/>
</dbReference>
<dbReference type="Gene3D" id="3.40.50.360">
    <property type="match status" value="1"/>
</dbReference>
<dbReference type="STRING" id="714315.GCA_000516535_02088"/>
<evidence type="ECO:0000313" key="2">
    <source>
        <dbReference type="EMBL" id="BBM37134.1"/>
    </source>
</evidence>
<dbReference type="PANTHER" id="PTHR43717">
    <property type="entry name" value="ANAEROBIC NITRIC OXIDE REDUCTASE FLAVORUBREDOXIN"/>
    <property type="match status" value="1"/>
</dbReference>
<name>A0A510JD25_9FUSO</name>
<dbReference type="Pfam" id="PF00258">
    <property type="entry name" value="Flavodoxin_1"/>
    <property type="match status" value="1"/>
</dbReference>
<dbReference type="RefSeq" id="WP_026738237.1">
    <property type="nucleotide sequence ID" value="NZ_AP019822.1"/>
</dbReference>
<gene>
    <name evidence="2" type="ORF">JCM16774_2093</name>
</gene>
<evidence type="ECO:0000313" key="3">
    <source>
        <dbReference type="Proteomes" id="UP000321606"/>
    </source>
</evidence>
<dbReference type="SUPFAM" id="SSF52218">
    <property type="entry name" value="Flavoproteins"/>
    <property type="match status" value="1"/>
</dbReference>
<dbReference type="InterPro" id="IPR008254">
    <property type="entry name" value="Flavodoxin/NO_synth"/>
</dbReference>